<dbReference type="RefSeq" id="WP_088521633.1">
    <property type="nucleotide sequence ID" value="NZ_FYDG01000009.1"/>
</dbReference>
<dbReference type="Gene3D" id="3.20.20.70">
    <property type="entry name" value="Aldolase class I"/>
    <property type="match status" value="1"/>
</dbReference>
<name>A0A212RZH9_RHOAC</name>
<proteinExistence type="predicted"/>
<reference evidence="4" key="1">
    <citation type="submission" date="2017-06" db="EMBL/GenBank/DDBJ databases">
        <authorList>
            <person name="Varghese N."/>
            <person name="Submissions S."/>
        </authorList>
    </citation>
    <scope>NUCLEOTIDE SEQUENCE [LARGE SCALE GENOMIC DNA]</scope>
    <source>
        <strain evidence="4">DSM 137</strain>
    </source>
</reference>
<organism evidence="3 4">
    <name type="scientific">Rhodoblastus acidophilus</name>
    <name type="common">Rhodopseudomonas acidophila</name>
    <dbReference type="NCBI Taxonomy" id="1074"/>
    <lineage>
        <taxon>Bacteria</taxon>
        <taxon>Pseudomonadati</taxon>
        <taxon>Pseudomonadota</taxon>
        <taxon>Alphaproteobacteria</taxon>
        <taxon>Hyphomicrobiales</taxon>
        <taxon>Rhodoblastaceae</taxon>
        <taxon>Rhodoblastus</taxon>
    </lineage>
</organism>
<feature type="domain" description="Cupin type-2" evidence="2">
    <location>
        <begin position="413"/>
        <end position="471"/>
    </location>
</feature>
<feature type="domain" description="PseI/NeuA/B-like" evidence="1">
    <location>
        <begin position="54"/>
        <end position="270"/>
    </location>
</feature>
<accession>A0A212RZH9</accession>
<dbReference type="Gene3D" id="3.90.1210.10">
    <property type="entry name" value="Antifreeze-like/N-acetylneuraminic acid synthase C-terminal domain"/>
    <property type="match status" value="1"/>
</dbReference>
<evidence type="ECO:0000313" key="3">
    <source>
        <dbReference type="EMBL" id="SNB78307.1"/>
    </source>
</evidence>
<dbReference type="Pfam" id="PF07883">
    <property type="entry name" value="Cupin_2"/>
    <property type="match status" value="1"/>
</dbReference>
<dbReference type="Gene3D" id="2.60.120.10">
    <property type="entry name" value="Jelly Rolls"/>
    <property type="match status" value="1"/>
</dbReference>
<dbReference type="SUPFAM" id="SSF51569">
    <property type="entry name" value="Aldolase"/>
    <property type="match status" value="1"/>
</dbReference>
<dbReference type="CDD" id="cd11611">
    <property type="entry name" value="SAF"/>
    <property type="match status" value="1"/>
</dbReference>
<sequence length="509" mass="56954">MNFQPAVPGKKNLPERLFVFELANNHMGDVAHGLRIIDEIAAAAQGYPFSFAFKLQYRDLDSFIHPDFVDRMDIKYIKRFSETRLDRAQTRQLVERIKAHGFLAMCTPFDETSVDRIVEDGFDIVKIASCSFTDWPLLEKIAQTDMPVIGSTAGVRLNDLDNVVAFMRHRDKSFSLMACVAQYPTPREKLQLNQIDVLKARYADLRVGYSTHEDPAETLPVVMAVAKGASIFEKHVGVATERYALNDYSANPAQARAWLEAARQAYAMAGLEGARIEPSAGELEALAGLRRGVFAKRAIKAGERLRDEDVFFAIPCQSAAITANDWSKYSQFQATCDIPAQAAVTAENTELRQVRAKVRSIVDRVKALLDQSRGVVPGEAELEISHHYGIERFDEFGITMVTVVNRHYCKKLIVVLPGQTHPEQYHEKKEETFHVLHGELELLLDGVKRVCGPGAVVTITPGMRHAFRSQTGAVFEEISSTHFVGDSFYTDPAIGGNAERKTLLRHWID</sequence>
<dbReference type="SUPFAM" id="SSF51182">
    <property type="entry name" value="RmlC-like cupins"/>
    <property type="match status" value="1"/>
</dbReference>
<dbReference type="EMBL" id="FYDG01000009">
    <property type="protein sequence ID" value="SNB78307.1"/>
    <property type="molecule type" value="Genomic_DNA"/>
</dbReference>
<protein>
    <submittedName>
        <fullName evidence="3">N-acetylneuraminate synthase</fullName>
    </submittedName>
</protein>
<dbReference type="AlphaFoldDB" id="A0A212RZH9"/>
<dbReference type="OrthoDB" id="9781701at2"/>
<dbReference type="InterPro" id="IPR051690">
    <property type="entry name" value="PseI-like"/>
</dbReference>
<evidence type="ECO:0000259" key="2">
    <source>
        <dbReference type="Pfam" id="PF07883"/>
    </source>
</evidence>
<dbReference type="GO" id="GO:0047444">
    <property type="term" value="F:N-acylneuraminate-9-phosphate synthase activity"/>
    <property type="evidence" value="ECO:0007669"/>
    <property type="project" value="TreeGrafter"/>
</dbReference>
<dbReference type="InterPro" id="IPR013132">
    <property type="entry name" value="PseI/NeuA/B-like_N"/>
</dbReference>
<dbReference type="PANTHER" id="PTHR42966">
    <property type="entry name" value="N-ACETYLNEURAMINATE SYNTHASE"/>
    <property type="match status" value="1"/>
</dbReference>
<dbReference type="PANTHER" id="PTHR42966:SF1">
    <property type="entry name" value="SIALIC ACID SYNTHASE"/>
    <property type="match status" value="1"/>
</dbReference>
<evidence type="ECO:0000259" key="1">
    <source>
        <dbReference type="Pfam" id="PF03102"/>
    </source>
</evidence>
<gene>
    <name evidence="3" type="ORF">SAMN06265338_109103</name>
</gene>
<dbReference type="Proteomes" id="UP000198418">
    <property type="component" value="Unassembled WGS sequence"/>
</dbReference>
<dbReference type="InterPro" id="IPR013785">
    <property type="entry name" value="Aldolase_TIM"/>
</dbReference>
<dbReference type="InterPro" id="IPR014710">
    <property type="entry name" value="RmlC-like_jellyroll"/>
</dbReference>
<evidence type="ECO:0000313" key="4">
    <source>
        <dbReference type="Proteomes" id="UP000198418"/>
    </source>
</evidence>
<keyword evidence="4" id="KW-1185">Reference proteome</keyword>
<dbReference type="Pfam" id="PF03102">
    <property type="entry name" value="NeuB"/>
    <property type="match status" value="1"/>
</dbReference>
<dbReference type="GO" id="GO:0016051">
    <property type="term" value="P:carbohydrate biosynthetic process"/>
    <property type="evidence" value="ECO:0007669"/>
    <property type="project" value="InterPro"/>
</dbReference>
<dbReference type="InterPro" id="IPR011051">
    <property type="entry name" value="RmlC_Cupin_sf"/>
</dbReference>
<dbReference type="InterPro" id="IPR013096">
    <property type="entry name" value="Cupin_2"/>
</dbReference>